<keyword evidence="2" id="KW-1185">Reference proteome</keyword>
<protein>
    <submittedName>
        <fullName evidence="1">Uncharacterized protein</fullName>
    </submittedName>
</protein>
<dbReference type="EMBL" id="CM039439">
    <property type="protein sequence ID" value="KAI4295464.1"/>
    <property type="molecule type" value="Genomic_DNA"/>
</dbReference>
<evidence type="ECO:0000313" key="2">
    <source>
        <dbReference type="Proteomes" id="UP000828941"/>
    </source>
</evidence>
<dbReference type="Proteomes" id="UP000828941">
    <property type="component" value="Chromosome 14"/>
</dbReference>
<evidence type="ECO:0000313" key="1">
    <source>
        <dbReference type="EMBL" id="KAI4295464.1"/>
    </source>
</evidence>
<reference evidence="1 2" key="1">
    <citation type="journal article" date="2022" name="DNA Res.">
        <title>Chromosomal-level genome assembly of the orchid tree Bauhinia variegata (Leguminosae; Cercidoideae) supports the allotetraploid origin hypothesis of Bauhinia.</title>
        <authorList>
            <person name="Zhong Y."/>
            <person name="Chen Y."/>
            <person name="Zheng D."/>
            <person name="Pang J."/>
            <person name="Liu Y."/>
            <person name="Luo S."/>
            <person name="Meng S."/>
            <person name="Qian L."/>
            <person name="Wei D."/>
            <person name="Dai S."/>
            <person name="Zhou R."/>
        </authorList>
    </citation>
    <scope>NUCLEOTIDE SEQUENCE [LARGE SCALE GENOMIC DNA]</scope>
    <source>
        <strain evidence="1">BV-YZ2020</strain>
    </source>
</reference>
<name>A0ACB9KE64_BAUVA</name>
<comment type="caution">
    <text evidence="1">The sequence shown here is derived from an EMBL/GenBank/DDBJ whole genome shotgun (WGS) entry which is preliminary data.</text>
</comment>
<proteinExistence type="predicted"/>
<organism evidence="1 2">
    <name type="scientific">Bauhinia variegata</name>
    <name type="common">Purple orchid tree</name>
    <name type="synonym">Phanera variegata</name>
    <dbReference type="NCBI Taxonomy" id="167791"/>
    <lineage>
        <taxon>Eukaryota</taxon>
        <taxon>Viridiplantae</taxon>
        <taxon>Streptophyta</taxon>
        <taxon>Embryophyta</taxon>
        <taxon>Tracheophyta</taxon>
        <taxon>Spermatophyta</taxon>
        <taxon>Magnoliopsida</taxon>
        <taxon>eudicotyledons</taxon>
        <taxon>Gunneridae</taxon>
        <taxon>Pentapetalae</taxon>
        <taxon>rosids</taxon>
        <taxon>fabids</taxon>
        <taxon>Fabales</taxon>
        <taxon>Fabaceae</taxon>
        <taxon>Cercidoideae</taxon>
        <taxon>Cercideae</taxon>
        <taxon>Bauhiniinae</taxon>
        <taxon>Bauhinia</taxon>
    </lineage>
</organism>
<gene>
    <name evidence="1" type="ORF">L6164_035509</name>
</gene>
<accession>A0ACB9KE64</accession>
<sequence length="98" mass="11088">MRTQVISNPLKEKENQKMIAENSGSSIKVLTMKQTKIGLRNLVGIVVTARNPDDIHLVMNLTGKNGTKDTRDHRSDPYRDDDYGELEDGEFGEDGERR</sequence>